<keyword evidence="2" id="KW-0677">Repeat</keyword>
<dbReference type="PROSITE" id="PS51192">
    <property type="entry name" value="HELICASE_ATP_BIND_1"/>
    <property type="match status" value="1"/>
</dbReference>
<dbReference type="GO" id="GO:0140658">
    <property type="term" value="F:ATP-dependent chromatin remodeler activity"/>
    <property type="evidence" value="ECO:0007669"/>
    <property type="project" value="TreeGrafter"/>
</dbReference>
<dbReference type="CDD" id="cd18793">
    <property type="entry name" value="SF2_C_SNF"/>
    <property type="match status" value="1"/>
</dbReference>
<dbReference type="PROSITE" id="PS50013">
    <property type="entry name" value="CHROMO_2"/>
    <property type="match status" value="1"/>
</dbReference>
<dbReference type="Pfam" id="PF05965">
    <property type="entry name" value="FYRC"/>
    <property type="match status" value="1"/>
</dbReference>
<evidence type="ECO:0000259" key="8">
    <source>
        <dbReference type="PROSITE" id="PS50013"/>
    </source>
</evidence>
<dbReference type="PROSITE" id="PS51543">
    <property type="entry name" value="FYRC"/>
    <property type="match status" value="1"/>
</dbReference>
<dbReference type="InterPro" id="IPR027417">
    <property type="entry name" value="P-loop_NTPase"/>
</dbReference>
<dbReference type="GO" id="GO:0005634">
    <property type="term" value="C:nucleus"/>
    <property type="evidence" value="ECO:0007669"/>
    <property type="project" value="UniProtKB-SubCell"/>
</dbReference>
<dbReference type="VEuPathDB" id="TrichDB:TRFO_19331"/>
<evidence type="ECO:0000259" key="9">
    <source>
        <dbReference type="PROSITE" id="PS51192"/>
    </source>
</evidence>
<dbReference type="PANTHER" id="PTHR45623:SF14">
    <property type="entry name" value="CHROMODOMAIN-HELICASE-DNA-BINDING PROTEIN 1"/>
    <property type="match status" value="1"/>
</dbReference>
<reference evidence="11" key="1">
    <citation type="submission" date="2016-10" db="EMBL/GenBank/DDBJ databases">
        <authorList>
            <person name="Benchimol M."/>
            <person name="Almeida L.G."/>
            <person name="Vasconcelos A.T."/>
            <person name="Perreira-Neves A."/>
            <person name="Rosa I.A."/>
            <person name="Tasca T."/>
            <person name="Bogo M.R."/>
            <person name="de Souza W."/>
        </authorList>
    </citation>
    <scope>NUCLEOTIDE SEQUENCE [LARGE SCALE GENOMIC DNA]</scope>
    <source>
        <strain evidence="11">K</strain>
    </source>
</reference>
<feature type="compositionally biased region" description="Polar residues" evidence="7">
    <location>
        <begin position="833"/>
        <end position="846"/>
    </location>
</feature>
<evidence type="ECO:0000256" key="3">
    <source>
        <dbReference type="ARBA" id="ARBA00022741"/>
    </source>
</evidence>
<name>A0A1J4KNR1_9EUKA</name>
<feature type="domain" description="Helicase ATP-binding" evidence="9">
    <location>
        <begin position="260"/>
        <end position="430"/>
    </location>
</feature>
<protein>
    <submittedName>
        <fullName evidence="11">F/Y-rich N-terminus family protein</fullName>
    </submittedName>
</protein>
<dbReference type="PROSITE" id="PS51194">
    <property type="entry name" value="HELICASE_CTER"/>
    <property type="match status" value="1"/>
</dbReference>
<evidence type="ECO:0000256" key="5">
    <source>
        <dbReference type="ARBA" id="ARBA00022840"/>
    </source>
</evidence>
<keyword evidence="6" id="KW-0539">Nucleus</keyword>
<evidence type="ECO:0000313" key="12">
    <source>
        <dbReference type="Proteomes" id="UP000179807"/>
    </source>
</evidence>
<dbReference type="GO" id="GO:0003682">
    <property type="term" value="F:chromatin binding"/>
    <property type="evidence" value="ECO:0007669"/>
    <property type="project" value="TreeGrafter"/>
</dbReference>
<dbReference type="Gene3D" id="2.40.50.40">
    <property type="match status" value="2"/>
</dbReference>
<dbReference type="GO" id="GO:0016887">
    <property type="term" value="F:ATP hydrolysis activity"/>
    <property type="evidence" value="ECO:0007669"/>
    <property type="project" value="TreeGrafter"/>
</dbReference>
<dbReference type="EMBL" id="MLAK01000591">
    <property type="protein sequence ID" value="OHT11334.1"/>
    <property type="molecule type" value="Genomic_DNA"/>
</dbReference>
<feature type="compositionally biased region" description="Polar residues" evidence="7">
    <location>
        <begin position="1419"/>
        <end position="1436"/>
    </location>
</feature>
<dbReference type="Pfam" id="PF00271">
    <property type="entry name" value="Helicase_C"/>
    <property type="match status" value="1"/>
</dbReference>
<dbReference type="SMART" id="SM00298">
    <property type="entry name" value="CHROMO"/>
    <property type="match status" value="2"/>
</dbReference>
<gene>
    <name evidence="11" type="ORF">TRFO_19331</name>
</gene>
<dbReference type="SMART" id="SM00541">
    <property type="entry name" value="FYRN"/>
    <property type="match status" value="1"/>
</dbReference>
<evidence type="ECO:0000256" key="2">
    <source>
        <dbReference type="ARBA" id="ARBA00022737"/>
    </source>
</evidence>
<dbReference type="Gene3D" id="3.40.50.300">
    <property type="entry name" value="P-loop containing nucleotide triphosphate hydrolases"/>
    <property type="match status" value="1"/>
</dbReference>
<feature type="region of interest" description="Disordered" evidence="7">
    <location>
        <begin position="827"/>
        <end position="848"/>
    </location>
</feature>
<feature type="compositionally biased region" description="Basic and acidic residues" evidence="7">
    <location>
        <begin position="49"/>
        <end position="59"/>
    </location>
</feature>
<keyword evidence="5" id="KW-0067">ATP-binding</keyword>
<dbReference type="Pfam" id="PF00176">
    <property type="entry name" value="SNF2-rel_dom"/>
    <property type="match status" value="1"/>
</dbReference>
<dbReference type="GeneID" id="94835437"/>
<evidence type="ECO:0000313" key="11">
    <source>
        <dbReference type="EMBL" id="OHT11334.1"/>
    </source>
</evidence>
<evidence type="ECO:0000256" key="7">
    <source>
        <dbReference type="SAM" id="MobiDB-lite"/>
    </source>
</evidence>
<keyword evidence="4" id="KW-0378">Hydrolase</keyword>
<dbReference type="InterPro" id="IPR003888">
    <property type="entry name" value="FYrich_N"/>
</dbReference>
<sequence length="1520" mass="176223">MRSRRKSQNQSDLSSQDESQPEPKTKIRTRRSKNIDVEKMNNFAKNGKNKSENESKRTSDSTTDNESTDDHHSSAALSDDFVTNWEITSEDEQAEGPDQEGSNDEKIQAILAHKVNSDGSTEYFVKLQGKCYMDCKWVPSRELNNVMIKNYLKKHPNPPTPPFYDPQYDIIDFIVGEKDGKYLVKWKGLDYDNLTFEDEERIDKKLIQQFKKENKIPSLEERFLPPRPKPSDWKPIKTHNPSKKGLQLKSYQFDGLNFLTNAWFNHRNAILADEMGLGKTCQTTVFINYLSTVQKIPGPFLIVVPLSTISHWERELADWAPHLKVLSYYGIKERRKYQRIYEMFYPDTQLPKFNVLVTTYQYVTRDVNLFSTIKWRCVVVDEAHRLKNHKSQLINCIRQFDIDFKLLLTGTPLQNNIEELWTLLNFLDPDAFESMQDFENKFGELKESDQIIQLQSILKPLMIRRRKNDVEQSIIPLEEIIIECPMTQHQKAYYKSIFTRNLEYLSRGAHKDNKTNLLNISMELRKVCNHPYLIRGAEDQILIELRDRLGGFVSNEYAFVNDSLIRSAGKMILLDKLLEKLKKDGHRVLIFSQMTKMLDILQDYLKYKEYKFERLDGQVRGDLRQMAIDNFNDPNSEDFIFLLCTKAGGVGINLTTADTVIIYDSDWNPQNDIQATARCHRIGQTKEVKMYRFITAKSYERKMFETASVKLGLDQALLEQNNKKQHKEDLDKLLKLGAYYAFEDDENEKFNENEDIDTVLLKSTKIKHENIGNSSKFSFTQFELDESDSQVDLSAPDFWQKYLPDVVEDDLSLEGVSMGERRRIMREGADSEAASNAPTSQSNENSDWNKKKLGKVMSNFMKFGWGRWRVIYESSELSCHISDVKEACIVLLGWMIKASSDEHFPVLESIYNGSRSSETKEFEKLFKNYNDTKVSCSSSASKKLSRLDLLYFLNGAVGSCPNPPDDIIVPDIANQKPTEWWTDKDDQLLLHGAWQYGYMNYSDIKFTNTEEQVNMSALTSRLRNLIIGLKNAYMTYKENLNDENIPFNYETLKLTQEAVNKRDHKVILHYINYFGYPDVQQFKKVANLMSKSDKVIEDYLDAIINYCKGKNEFERILVDKIARPDKVLQRLEFFESVRKSTEKTDFRMDDAELIKYVAANGLIGLNSQDFITSRFGSENLESIIFKHLSKVVTGKQILPKSRSTLHNFVIPEYEKNEDGSPILPIKVNNLTIIKDLGKVVYDRKNYHNERYIFPVGYTAERQFTSLEQPNDKAWYLQQILDGGEYPIFRVEMINDKKKRVFEGNAPSKPWTEVVKAIENRKRQLKMGSQRCLTISGPEMFGLYSPLGSHLVQNLENADKCARFLRKKFKNDGDESDDEDGQATSPESKNRSGTDSDNEKKKVKNMDIKSKRNKSRENFESSQQAQSLIRSRPQRNAATRAKEKLELYFDFSEIADQTNDLELYSVMVPENQVVQRDRLDVPVPFSKDPLKAAVKRMAKKVEDDEENDADISSEAQVDSKQ</sequence>
<dbReference type="SMART" id="SM00490">
    <property type="entry name" value="HELICc"/>
    <property type="match status" value="1"/>
</dbReference>
<comment type="caution">
    <text evidence="11">The sequence shown here is derived from an EMBL/GenBank/DDBJ whole genome shotgun (WGS) entry which is preliminary data.</text>
</comment>
<feature type="region of interest" description="Disordered" evidence="7">
    <location>
        <begin position="1"/>
        <end position="82"/>
    </location>
</feature>
<feature type="region of interest" description="Disordered" evidence="7">
    <location>
        <begin position="1498"/>
        <end position="1520"/>
    </location>
</feature>
<feature type="compositionally biased region" description="Basic and acidic residues" evidence="7">
    <location>
        <begin position="1387"/>
        <end position="1418"/>
    </location>
</feature>
<dbReference type="RefSeq" id="XP_068364470.1">
    <property type="nucleotide sequence ID" value="XM_068500733.1"/>
</dbReference>
<evidence type="ECO:0000259" key="10">
    <source>
        <dbReference type="PROSITE" id="PS51194"/>
    </source>
</evidence>
<dbReference type="GO" id="GO:0042393">
    <property type="term" value="F:histone binding"/>
    <property type="evidence" value="ECO:0007669"/>
    <property type="project" value="TreeGrafter"/>
</dbReference>
<evidence type="ECO:0000256" key="4">
    <source>
        <dbReference type="ARBA" id="ARBA00022801"/>
    </source>
</evidence>
<dbReference type="GO" id="GO:0000785">
    <property type="term" value="C:chromatin"/>
    <property type="evidence" value="ECO:0007669"/>
    <property type="project" value="TreeGrafter"/>
</dbReference>
<comment type="subcellular location">
    <subcellularLocation>
        <location evidence="1">Nucleus</location>
    </subcellularLocation>
</comment>
<dbReference type="InterPro" id="IPR003889">
    <property type="entry name" value="FYrich_C"/>
</dbReference>
<dbReference type="Gene3D" id="3.30.160.360">
    <property type="match status" value="1"/>
</dbReference>
<dbReference type="GO" id="GO:0003677">
    <property type="term" value="F:DNA binding"/>
    <property type="evidence" value="ECO:0007669"/>
    <property type="project" value="TreeGrafter"/>
</dbReference>
<keyword evidence="3" id="KW-0547">Nucleotide-binding</keyword>
<dbReference type="Proteomes" id="UP000179807">
    <property type="component" value="Unassembled WGS sequence"/>
</dbReference>
<dbReference type="InterPro" id="IPR014001">
    <property type="entry name" value="Helicase_ATP-bd"/>
</dbReference>
<dbReference type="PANTHER" id="PTHR45623">
    <property type="entry name" value="CHROMODOMAIN-HELICASE-DNA-BINDING PROTEIN 3-RELATED-RELATED"/>
    <property type="match status" value="1"/>
</dbReference>
<dbReference type="SUPFAM" id="SSF54160">
    <property type="entry name" value="Chromo domain-like"/>
    <property type="match status" value="2"/>
</dbReference>
<feature type="region of interest" description="Disordered" evidence="7">
    <location>
        <begin position="1369"/>
        <end position="1436"/>
    </location>
</feature>
<evidence type="ECO:0000256" key="1">
    <source>
        <dbReference type="ARBA" id="ARBA00004123"/>
    </source>
</evidence>
<keyword evidence="12" id="KW-1185">Reference proteome</keyword>
<dbReference type="Gene3D" id="1.10.10.60">
    <property type="entry name" value="Homeodomain-like"/>
    <property type="match status" value="1"/>
</dbReference>
<dbReference type="InterPro" id="IPR001650">
    <property type="entry name" value="Helicase_C-like"/>
</dbReference>
<dbReference type="InterPro" id="IPR038718">
    <property type="entry name" value="SNF2-like_sf"/>
</dbReference>
<dbReference type="GO" id="GO:0005524">
    <property type="term" value="F:ATP binding"/>
    <property type="evidence" value="ECO:0007669"/>
    <property type="project" value="UniProtKB-KW"/>
</dbReference>
<dbReference type="PROSITE" id="PS51542">
    <property type="entry name" value="FYRN"/>
    <property type="match status" value="1"/>
</dbReference>
<dbReference type="SUPFAM" id="SSF52540">
    <property type="entry name" value="P-loop containing nucleoside triphosphate hydrolases"/>
    <property type="match status" value="2"/>
</dbReference>
<accession>A0A1J4KNR1</accession>
<dbReference type="InterPro" id="IPR016197">
    <property type="entry name" value="Chromo-like_dom_sf"/>
</dbReference>
<dbReference type="GO" id="GO:0034728">
    <property type="term" value="P:nucleosome organization"/>
    <property type="evidence" value="ECO:0007669"/>
    <property type="project" value="TreeGrafter"/>
</dbReference>
<dbReference type="InterPro" id="IPR000330">
    <property type="entry name" value="SNF2_N"/>
</dbReference>
<organism evidence="11 12">
    <name type="scientific">Tritrichomonas foetus</name>
    <dbReference type="NCBI Taxonomy" id="1144522"/>
    <lineage>
        <taxon>Eukaryota</taxon>
        <taxon>Metamonada</taxon>
        <taxon>Parabasalia</taxon>
        <taxon>Tritrichomonadida</taxon>
        <taxon>Tritrichomonadidae</taxon>
        <taxon>Tritrichomonas</taxon>
    </lineage>
</organism>
<dbReference type="SMART" id="SM00487">
    <property type="entry name" value="DEXDc"/>
    <property type="match status" value="1"/>
</dbReference>
<dbReference type="OrthoDB" id="5857104at2759"/>
<evidence type="ECO:0000256" key="6">
    <source>
        <dbReference type="ARBA" id="ARBA00023242"/>
    </source>
</evidence>
<dbReference type="InterPro" id="IPR049730">
    <property type="entry name" value="SNF2/RAD54-like_C"/>
</dbReference>
<feature type="compositionally biased region" description="Polar residues" evidence="7">
    <location>
        <begin position="8"/>
        <end position="18"/>
    </location>
</feature>
<dbReference type="Pfam" id="PF05964">
    <property type="entry name" value="FYRN"/>
    <property type="match status" value="1"/>
</dbReference>
<proteinExistence type="predicted"/>
<dbReference type="InterPro" id="IPR023780">
    <property type="entry name" value="Chromo_domain"/>
</dbReference>
<dbReference type="Gene3D" id="3.40.50.10810">
    <property type="entry name" value="Tandem AAA-ATPase domain"/>
    <property type="match status" value="1"/>
</dbReference>
<dbReference type="Pfam" id="PF00385">
    <property type="entry name" value="Chromo"/>
    <property type="match status" value="1"/>
</dbReference>
<dbReference type="InterPro" id="IPR000953">
    <property type="entry name" value="Chromo/chromo_shadow_dom"/>
</dbReference>
<feature type="domain" description="Chromo" evidence="8">
    <location>
        <begin position="169"/>
        <end position="222"/>
    </location>
</feature>
<feature type="domain" description="Helicase C-terminal" evidence="10">
    <location>
        <begin position="573"/>
        <end position="725"/>
    </location>
</feature>